<proteinExistence type="predicted"/>
<sequence>MPHLVAVQLASSGRSVIAHVLGELRSLGYEQAGRLDGSVGWEELFAAATTRGLFGGRLFYVVDDADELGPFPEKFEEWIEGKEASNVIVLVYGGKCSAFPKKLMGKMDIVQGKDVPRGQRDRIRAIEELAANKGLKMTREAALLLEEWVGDFEELEGEIEKFSLSGNAIVTADLVRELSKDEGARAMYRLLDGVCTKDAITVMLALRQLEDRMELLAVISALYNRLRLAALVSSFGDQCLDALNAKFYQGKMAREATKHYGKDVLWRSVAALGLSSAAEKMGLGKGWLGLEMVLLEMIRTQPPFSDQLLP</sequence>
<feature type="domain" description="Rhodanese" evidence="5">
    <location>
        <begin position="18"/>
        <end position="50"/>
    </location>
</feature>
<keyword evidence="4" id="KW-0239">DNA-directed DNA polymerase</keyword>
<dbReference type="InterPro" id="IPR001763">
    <property type="entry name" value="Rhodanese-like_dom"/>
</dbReference>
<dbReference type="RefSeq" id="WP_074199168.1">
    <property type="nucleotide sequence ID" value="NZ_FSQZ01000001.1"/>
</dbReference>
<organism evidence="6 7">
    <name type="scientific">Acetomicrobium flavidum</name>
    <dbReference type="NCBI Taxonomy" id="49896"/>
    <lineage>
        <taxon>Bacteria</taxon>
        <taxon>Thermotogati</taxon>
        <taxon>Synergistota</taxon>
        <taxon>Synergistia</taxon>
        <taxon>Synergistales</taxon>
        <taxon>Acetomicrobiaceae</taxon>
        <taxon>Acetomicrobium</taxon>
    </lineage>
</organism>
<dbReference type="PANTHER" id="PTHR34388:SF1">
    <property type="entry name" value="DNA POLYMERASE III SUBUNIT DELTA"/>
    <property type="match status" value="1"/>
</dbReference>
<protein>
    <submittedName>
        <fullName evidence="6">DNA polymerase III, delta subunit</fullName>
    </submittedName>
</protein>
<dbReference type="PROSITE" id="PS50206">
    <property type="entry name" value="RHODANESE_3"/>
    <property type="match status" value="1"/>
</dbReference>
<dbReference type="InterPro" id="IPR005790">
    <property type="entry name" value="DNA_polIII_delta"/>
</dbReference>
<evidence type="ECO:0000313" key="7">
    <source>
        <dbReference type="Proteomes" id="UP000185093"/>
    </source>
</evidence>
<dbReference type="Proteomes" id="UP000185093">
    <property type="component" value="Unassembled WGS sequence"/>
</dbReference>
<evidence type="ECO:0000256" key="3">
    <source>
        <dbReference type="ARBA" id="ARBA00022705"/>
    </source>
</evidence>
<dbReference type="PANTHER" id="PTHR34388">
    <property type="entry name" value="DNA POLYMERASE III SUBUNIT DELTA"/>
    <property type="match status" value="1"/>
</dbReference>
<keyword evidence="2" id="KW-0548">Nucleotidyltransferase</keyword>
<reference evidence="6 7" key="1">
    <citation type="submission" date="2016-11" db="EMBL/GenBank/DDBJ databases">
        <authorList>
            <person name="Varghese N."/>
            <person name="Submissions S."/>
        </authorList>
    </citation>
    <scope>NUCLEOTIDE SEQUENCE [LARGE SCALE GENOMIC DNA]</scope>
    <source>
        <strain evidence="6 7">DSM 20664</strain>
    </source>
</reference>
<dbReference type="EMBL" id="FSQZ01000001">
    <property type="protein sequence ID" value="SIN63950.1"/>
    <property type="molecule type" value="Genomic_DNA"/>
</dbReference>
<evidence type="ECO:0000256" key="4">
    <source>
        <dbReference type="ARBA" id="ARBA00022932"/>
    </source>
</evidence>
<comment type="caution">
    <text evidence="6">The sequence shown here is derived from an EMBL/GenBank/DDBJ whole genome shotgun (WGS) entry which is preliminary data.</text>
</comment>
<name>A0ABY1JBJ6_9BACT</name>
<evidence type="ECO:0000259" key="5">
    <source>
        <dbReference type="PROSITE" id="PS50206"/>
    </source>
</evidence>
<keyword evidence="3" id="KW-0235">DNA replication</keyword>
<dbReference type="NCBIfam" id="TIGR01128">
    <property type="entry name" value="holA"/>
    <property type="match status" value="1"/>
</dbReference>
<evidence type="ECO:0000256" key="1">
    <source>
        <dbReference type="ARBA" id="ARBA00022679"/>
    </source>
</evidence>
<keyword evidence="7" id="KW-1185">Reference proteome</keyword>
<gene>
    <name evidence="6" type="ORF">SAMN05444368_0510</name>
</gene>
<evidence type="ECO:0000256" key="2">
    <source>
        <dbReference type="ARBA" id="ARBA00022695"/>
    </source>
</evidence>
<accession>A0ABY1JBJ6</accession>
<evidence type="ECO:0000313" key="6">
    <source>
        <dbReference type="EMBL" id="SIN63950.1"/>
    </source>
</evidence>
<keyword evidence="1" id="KW-0808">Transferase</keyword>